<proteinExistence type="predicted"/>
<sequence length="247" mass="26915">MFRISLLLSFLSLSALSSLFSRRSSLARRRWDKVFEDNTLRCCAVIVLFALKSVLFHPSGDFKKGVAVAGLEELEEKMNHCAMQQQNAFVACEEMRTPFAVAERKPPVLCPKPRRVSSFASVGDSVRPLRWHSHQLDISDSKAGADLLDIFLSKGGEQSQVSCSPPFFCGSPPSRAANPVVHDARFGEDRPPAPFAPSQLTQTGPPVSPKQGCAHAKFGLVPAAVRVEGFDCLNRGRRSCSSITAVA</sequence>
<dbReference type="Proteomes" id="UP000734854">
    <property type="component" value="Unassembled WGS sequence"/>
</dbReference>
<evidence type="ECO:0000313" key="4">
    <source>
        <dbReference type="Proteomes" id="UP000734854"/>
    </source>
</evidence>
<evidence type="ECO:0000256" key="2">
    <source>
        <dbReference type="SAM" id="SignalP"/>
    </source>
</evidence>
<reference evidence="3 4" key="1">
    <citation type="submission" date="2020-08" db="EMBL/GenBank/DDBJ databases">
        <title>Plant Genome Project.</title>
        <authorList>
            <person name="Zhang R.-G."/>
        </authorList>
    </citation>
    <scope>NUCLEOTIDE SEQUENCE [LARGE SCALE GENOMIC DNA]</scope>
    <source>
        <tissue evidence="3">Rhizome</tissue>
    </source>
</reference>
<evidence type="ECO:0000313" key="3">
    <source>
        <dbReference type="EMBL" id="KAG6496438.1"/>
    </source>
</evidence>
<dbReference type="AlphaFoldDB" id="A0A8J5G543"/>
<feature type="signal peptide" evidence="2">
    <location>
        <begin position="1"/>
        <end position="17"/>
    </location>
</feature>
<keyword evidence="4" id="KW-1185">Reference proteome</keyword>
<dbReference type="PANTHER" id="PTHR33384:SF1">
    <property type="entry name" value="EXPRESSED PROTEIN"/>
    <property type="match status" value="1"/>
</dbReference>
<dbReference type="PANTHER" id="PTHR33384">
    <property type="entry name" value="EXPRESSED PROTEIN"/>
    <property type="match status" value="1"/>
</dbReference>
<name>A0A8J5G543_ZINOF</name>
<comment type="caution">
    <text evidence="3">The sequence shown here is derived from an EMBL/GenBank/DDBJ whole genome shotgun (WGS) entry which is preliminary data.</text>
</comment>
<feature type="chain" id="PRO_5035294545" evidence="2">
    <location>
        <begin position="18"/>
        <end position="247"/>
    </location>
</feature>
<organism evidence="3 4">
    <name type="scientific">Zingiber officinale</name>
    <name type="common">Ginger</name>
    <name type="synonym">Amomum zingiber</name>
    <dbReference type="NCBI Taxonomy" id="94328"/>
    <lineage>
        <taxon>Eukaryota</taxon>
        <taxon>Viridiplantae</taxon>
        <taxon>Streptophyta</taxon>
        <taxon>Embryophyta</taxon>
        <taxon>Tracheophyta</taxon>
        <taxon>Spermatophyta</taxon>
        <taxon>Magnoliopsida</taxon>
        <taxon>Liliopsida</taxon>
        <taxon>Zingiberales</taxon>
        <taxon>Zingiberaceae</taxon>
        <taxon>Zingiber</taxon>
    </lineage>
</organism>
<feature type="region of interest" description="Disordered" evidence="1">
    <location>
        <begin position="189"/>
        <end position="209"/>
    </location>
</feature>
<gene>
    <name evidence="3" type="ORF">ZIOFF_044305</name>
</gene>
<protein>
    <submittedName>
        <fullName evidence="3">Uncharacterized protein</fullName>
    </submittedName>
</protein>
<accession>A0A8J5G543</accession>
<evidence type="ECO:0000256" key="1">
    <source>
        <dbReference type="SAM" id="MobiDB-lite"/>
    </source>
</evidence>
<dbReference type="EMBL" id="JACMSC010000012">
    <property type="protein sequence ID" value="KAG6496438.1"/>
    <property type="molecule type" value="Genomic_DNA"/>
</dbReference>
<keyword evidence="2" id="KW-0732">Signal</keyword>